<evidence type="ECO:0000256" key="4">
    <source>
        <dbReference type="ARBA" id="ARBA00022475"/>
    </source>
</evidence>
<dbReference type="Gene3D" id="1.10.3470.10">
    <property type="entry name" value="ABC transporter involved in vitamin B12 uptake, BtuC"/>
    <property type="match status" value="1"/>
</dbReference>
<keyword evidence="6 8" id="KW-1133">Transmembrane helix</keyword>
<comment type="subcellular location">
    <subcellularLocation>
        <location evidence="1">Cell membrane</location>
        <topology evidence="1">Multi-pass membrane protein</topology>
    </subcellularLocation>
</comment>
<dbReference type="AlphaFoldDB" id="A0A8J8PE68"/>
<keyword evidence="5 8" id="KW-0812">Transmembrane</keyword>
<accession>A0A8J8PE68</accession>
<feature type="transmembrane region" description="Helical" evidence="8">
    <location>
        <begin position="110"/>
        <end position="133"/>
    </location>
</feature>
<evidence type="ECO:0000256" key="6">
    <source>
        <dbReference type="ARBA" id="ARBA00022989"/>
    </source>
</evidence>
<name>A0A8J8PE68_9ARCH</name>
<feature type="transmembrane region" description="Helical" evidence="8">
    <location>
        <begin position="331"/>
        <end position="348"/>
    </location>
</feature>
<dbReference type="CDD" id="cd06550">
    <property type="entry name" value="TM_ABC_iron-siderophores_like"/>
    <property type="match status" value="1"/>
</dbReference>
<feature type="transmembrane region" description="Helical" evidence="8">
    <location>
        <begin position="300"/>
        <end position="319"/>
    </location>
</feature>
<evidence type="ECO:0000256" key="7">
    <source>
        <dbReference type="ARBA" id="ARBA00023136"/>
    </source>
</evidence>
<feature type="transmembrane region" description="Helical" evidence="8">
    <location>
        <begin position="139"/>
        <end position="159"/>
    </location>
</feature>
<feature type="transmembrane region" description="Helical" evidence="8">
    <location>
        <begin position="71"/>
        <end position="98"/>
    </location>
</feature>
<gene>
    <name evidence="9" type="ORF">A3207_07180</name>
</gene>
<evidence type="ECO:0000256" key="2">
    <source>
        <dbReference type="ARBA" id="ARBA00007935"/>
    </source>
</evidence>
<dbReference type="SUPFAM" id="SSF81345">
    <property type="entry name" value="ABC transporter involved in vitamin B12 uptake, BtuC"/>
    <property type="match status" value="1"/>
</dbReference>
<evidence type="ECO:0000256" key="8">
    <source>
        <dbReference type="SAM" id="Phobius"/>
    </source>
</evidence>
<dbReference type="FunFam" id="1.10.3470.10:FF:000001">
    <property type="entry name" value="Vitamin B12 ABC transporter permease BtuC"/>
    <property type="match status" value="1"/>
</dbReference>
<dbReference type="Proteomes" id="UP000752814">
    <property type="component" value="Unassembled WGS sequence"/>
</dbReference>
<evidence type="ECO:0000256" key="3">
    <source>
        <dbReference type="ARBA" id="ARBA00022448"/>
    </source>
</evidence>
<keyword evidence="3" id="KW-0813">Transport</keyword>
<evidence type="ECO:0000256" key="1">
    <source>
        <dbReference type="ARBA" id="ARBA00004651"/>
    </source>
</evidence>
<keyword evidence="7 8" id="KW-0472">Membrane</keyword>
<organism evidence="9 10">
    <name type="scientific">Candidatus Methanomassiliicoccus intestinalis</name>
    <dbReference type="NCBI Taxonomy" id="1406512"/>
    <lineage>
        <taxon>Archaea</taxon>
        <taxon>Methanobacteriati</taxon>
        <taxon>Thermoplasmatota</taxon>
        <taxon>Thermoplasmata</taxon>
        <taxon>Methanomassiliicoccales</taxon>
        <taxon>Methanomassiliicoccaceae</taxon>
        <taxon>Methanomassiliicoccus</taxon>
    </lineage>
</organism>
<comment type="similarity">
    <text evidence="2">Belongs to the binding-protein-dependent transport system permease family. FecCD subfamily.</text>
</comment>
<dbReference type="InterPro" id="IPR000522">
    <property type="entry name" value="ABC_transptr_permease_BtuC"/>
</dbReference>
<dbReference type="PANTHER" id="PTHR30472:SF18">
    <property type="entry name" value="IRON(III) DICITRATE ABC TRANSPORTER,PERMEASE PROTEIN"/>
    <property type="match status" value="1"/>
</dbReference>
<feature type="transmembrane region" description="Helical" evidence="8">
    <location>
        <begin position="171"/>
        <end position="190"/>
    </location>
</feature>
<protein>
    <submittedName>
        <fullName evidence="9">Fe3+-siderophore ABC transporter permease</fullName>
    </submittedName>
</protein>
<feature type="transmembrane region" description="Helical" evidence="8">
    <location>
        <begin position="216"/>
        <end position="238"/>
    </location>
</feature>
<feature type="transmembrane region" description="Helical" evidence="8">
    <location>
        <begin position="259"/>
        <end position="285"/>
    </location>
</feature>
<sequence>MMENSILKEYHAVAAKRALLIIVFVLLTVTVAILSCAVGTHTSFFDAYQIILDHLLGAEYPLRSPEWWNDFYIFDGILPCVVMSIIAGAGLALGGTVMQSMMGNPLADPYTTGISSGACLGAVSALIVGFSFSSIAGEYGIISSSFVCALIPAIIVILITKYVNSSPSTMILVGTAISYFFNAVVTLLMISTDSDTLHSAFLWQIGSVSGSTWSDIPVMFLTVLIASILVQLVSNKLNIMALGDNSAKSLGLDVGKFRVICLILLSVLTAAIISYTGIIGFIGLISPHLARFLIGGDNKFVVPLSMAVGAFTLVFADALSRSLLSYTEIPVGVVMSFIGAPVFLYMVMRQKSDKEVF</sequence>
<dbReference type="EMBL" id="LVVT01000007">
    <property type="protein sequence ID" value="TQS84090.1"/>
    <property type="molecule type" value="Genomic_DNA"/>
</dbReference>
<reference evidence="9" key="1">
    <citation type="submission" date="2016-03" db="EMBL/GenBank/DDBJ databases">
        <authorList>
            <person name="Borrel G."/>
            <person name="Mccann A."/>
            <person name="O'Toole P.W."/>
        </authorList>
    </citation>
    <scope>NUCLEOTIDE SEQUENCE</scope>
    <source>
        <strain evidence="9">183</strain>
    </source>
</reference>
<dbReference type="PANTHER" id="PTHR30472">
    <property type="entry name" value="FERRIC ENTEROBACTIN TRANSPORT SYSTEM PERMEASE PROTEIN"/>
    <property type="match status" value="1"/>
</dbReference>
<evidence type="ECO:0000313" key="10">
    <source>
        <dbReference type="Proteomes" id="UP000752814"/>
    </source>
</evidence>
<dbReference type="GO" id="GO:0005886">
    <property type="term" value="C:plasma membrane"/>
    <property type="evidence" value="ECO:0007669"/>
    <property type="project" value="UniProtKB-SubCell"/>
</dbReference>
<dbReference type="InterPro" id="IPR037294">
    <property type="entry name" value="ABC_BtuC-like"/>
</dbReference>
<evidence type="ECO:0000256" key="5">
    <source>
        <dbReference type="ARBA" id="ARBA00022692"/>
    </source>
</evidence>
<feature type="transmembrane region" description="Helical" evidence="8">
    <location>
        <begin position="20"/>
        <end position="51"/>
    </location>
</feature>
<dbReference type="RefSeq" id="WP_400194973.1">
    <property type="nucleotide sequence ID" value="NZ_CAYAYE010000028.1"/>
</dbReference>
<keyword evidence="4" id="KW-1003">Cell membrane</keyword>
<dbReference type="GO" id="GO:0033214">
    <property type="term" value="P:siderophore-iron import into cell"/>
    <property type="evidence" value="ECO:0007669"/>
    <property type="project" value="TreeGrafter"/>
</dbReference>
<evidence type="ECO:0000313" key="9">
    <source>
        <dbReference type="EMBL" id="TQS84090.1"/>
    </source>
</evidence>
<comment type="caution">
    <text evidence="9">The sequence shown here is derived from an EMBL/GenBank/DDBJ whole genome shotgun (WGS) entry which is preliminary data.</text>
</comment>
<dbReference type="Pfam" id="PF01032">
    <property type="entry name" value="FecCD"/>
    <property type="match status" value="1"/>
</dbReference>
<dbReference type="GO" id="GO:0022857">
    <property type="term" value="F:transmembrane transporter activity"/>
    <property type="evidence" value="ECO:0007669"/>
    <property type="project" value="InterPro"/>
</dbReference>
<proteinExistence type="inferred from homology"/>